<evidence type="ECO:0000256" key="6">
    <source>
        <dbReference type="ARBA" id="ARBA00022777"/>
    </source>
</evidence>
<accession>A0A316EVT4</accession>
<keyword evidence="7" id="KW-0067">ATP-binding</keyword>
<evidence type="ECO:0000256" key="9">
    <source>
        <dbReference type="SAM" id="Phobius"/>
    </source>
</evidence>
<dbReference type="CDD" id="cd16917">
    <property type="entry name" value="HATPase_UhpB-NarQ-NarX-like"/>
    <property type="match status" value="1"/>
</dbReference>
<reference evidence="12 13" key="1">
    <citation type="submission" date="2018-05" db="EMBL/GenBank/DDBJ databases">
        <title>Genomic Encyclopedia of Archaeal and Bacterial Type Strains, Phase II (KMG-II): from individual species to whole genera.</title>
        <authorList>
            <person name="Goeker M."/>
        </authorList>
    </citation>
    <scope>NUCLEOTIDE SEQUENCE [LARGE SCALE GENOMIC DNA]</scope>
    <source>
        <strain evidence="12 13">DSM 45184</strain>
    </source>
</reference>
<dbReference type="Proteomes" id="UP000245697">
    <property type="component" value="Unassembled WGS sequence"/>
</dbReference>
<dbReference type="OrthoDB" id="5242012at2"/>
<dbReference type="Pfam" id="PF07730">
    <property type="entry name" value="HisKA_3"/>
    <property type="match status" value="1"/>
</dbReference>
<dbReference type="Pfam" id="PF13796">
    <property type="entry name" value="Sensor"/>
    <property type="match status" value="1"/>
</dbReference>
<keyword evidence="9" id="KW-0812">Transmembrane</keyword>
<evidence type="ECO:0000256" key="4">
    <source>
        <dbReference type="ARBA" id="ARBA00022679"/>
    </source>
</evidence>
<organism evidence="12 13">
    <name type="scientific">Actinoplanes xinjiangensis</name>
    <dbReference type="NCBI Taxonomy" id="512350"/>
    <lineage>
        <taxon>Bacteria</taxon>
        <taxon>Bacillati</taxon>
        <taxon>Actinomycetota</taxon>
        <taxon>Actinomycetes</taxon>
        <taxon>Micromonosporales</taxon>
        <taxon>Micromonosporaceae</taxon>
        <taxon>Actinoplanes</taxon>
    </lineage>
</organism>
<keyword evidence="5" id="KW-0547">Nucleotide-binding</keyword>
<feature type="domain" description="Putative sensor" evidence="11">
    <location>
        <begin position="26"/>
        <end position="189"/>
    </location>
</feature>
<evidence type="ECO:0000259" key="10">
    <source>
        <dbReference type="Pfam" id="PF07730"/>
    </source>
</evidence>
<evidence type="ECO:0000256" key="5">
    <source>
        <dbReference type="ARBA" id="ARBA00022741"/>
    </source>
</evidence>
<dbReference type="InterPro" id="IPR050482">
    <property type="entry name" value="Sensor_HK_TwoCompSys"/>
</dbReference>
<feature type="transmembrane region" description="Helical" evidence="9">
    <location>
        <begin position="20"/>
        <end position="42"/>
    </location>
</feature>
<dbReference type="Gene3D" id="1.20.5.1930">
    <property type="match status" value="1"/>
</dbReference>
<keyword evidence="8" id="KW-0902">Two-component regulatory system</keyword>
<protein>
    <recommendedName>
        <fullName evidence="2">histidine kinase</fullName>
        <ecNumber evidence="2">2.7.13.3</ecNumber>
    </recommendedName>
</protein>
<keyword evidence="6 12" id="KW-0418">Kinase</keyword>
<dbReference type="EMBL" id="QGGR01000024">
    <property type="protein sequence ID" value="PWK36142.1"/>
    <property type="molecule type" value="Genomic_DNA"/>
</dbReference>
<dbReference type="PANTHER" id="PTHR24421:SF10">
    <property type="entry name" value="NITRATE_NITRITE SENSOR PROTEIN NARQ"/>
    <property type="match status" value="1"/>
</dbReference>
<evidence type="ECO:0000313" key="12">
    <source>
        <dbReference type="EMBL" id="PWK36142.1"/>
    </source>
</evidence>
<dbReference type="EC" id="2.7.13.3" evidence="2"/>
<dbReference type="InterPro" id="IPR011712">
    <property type="entry name" value="Sig_transdc_His_kin_sub3_dim/P"/>
</dbReference>
<dbReference type="GO" id="GO:0005524">
    <property type="term" value="F:ATP binding"/>
    <property type="evidence" value="ECO:0007669"/>
    <property type="project" value="UniProtKB-KW"/>
</dbReference>
<feature type="transmembrane region" description="Helical" evidence="9">
    <location>
        <begin position="48"/>
        <end position="69"/>
    </location>
</feature>
<evidence type="ECO:0000256" key="2">
    <source>
        <dbReference type="ARBA" id="ARBA00012438"/>
    </source>
</evidence>
<evidence type="ECO:0000256" key="8">
    <source>
        <dbReference type="ARBA" id="ARBA00023012"/>
    </source>
</evidence>
<dbReference type="InterPro" id="IPR025828">
    <property type="entry name" value="Put_sensor_dom"/>
</dbReference>
<keyword evidence="9" id="KW-1133">Transmembrane helix</keyword>
<name>A0A316EVT4_9ACTN</name>
<evidence type="ECO:0000256" key="1">
    <source>
        <dbReference type="ARBA" id="ARBA00000085"/>
    </source>
</evidence>
<dbReference type="GO" id="GO:0000155">
    <property type="term" value="F:phosphorelay sensor kinase activity"/>
    <property type="evidence" value="ECO:0007669"/>
    <property type="project" value="InterPro"/>
</dbReference>
<dbReference type="AlphaFoldDB" id="A0A316EVT4"/>
<feature type="transmembrane region" description="Helical" evidence="9">
    <location>
        <begin position="109"/>
        <end position="137"/>
    </location>
</feature>
<feature type="transmembrane region" description="Helical" evidence="9">
    <location>
        <begin position="157"/>
        <end position="180"/>
    </location>
</feature>
<dbReference type="PANTHER" id="PTHR24421">
    <property type="entry name" value="NITRATE/NITRITE SENSOR PROTEIN NARX-RELATED"/>
    <property type="match status" value="1"/>
</dbReference>
<dbReference type="InterPro" id="IPR036890">
    <property type="entry name" value="HATPase_C_sf"/>
</dbReference>
<keyword evidence="9" id="KW-0472">Membrane</keyword>
<dbReference type="GO" id="GO:0046983">
    <property type="term" value="F:protein dimerization activity"/>
    <property type="evidence" value="ECO:0007669"/>
    <property type="project" value="InterPro"/>
</dbReference>
<comment type="caution">
    <text evidence="12">The sequence shown here is derived from an EMBL/GenBank/DDBJ whole genome shotgun (WGS) entry which is preliminary data.</text>
</comment>
<keyword evidence="4" id="KW-0808">Transferase</keyword>
<keyword evidence="3" id="KW-0597">Phosphoprotein</keyword>
<evidence type="ECO:0000256" key="7">
    <source>
        <dbReference type="ARBA" id="ARBA00022840"/>
    </source>
</evidence>
<feature type="domain" description="Signal transduction histidine kinase subgroup 3 dimerisation and phosphoacceptor" evidence="10">
    <location>
        <begin position="220"/>
        <end position="286"/>
    </location>
</feature>
<evidence type="ECO:0000259" key="11">
    <source>
        <dbReference type="Pfam" id="PF13796"/>
    </source>
</evidence>
<proteinExistence type="predicted"/>
<evidence type="ECO:0000313" key="13">
    <source>
        <dbReference type="Proteomes" id="UP000245697"/>
    </source>
</evidence>
<dbReference type="SUPFAM" id="SSF55874">
    <property type="entry name" value="ATPase domain of HSP90 chaperone/DNA topoisomerase II/histidine kinase"/>
    <property type="match status" value="1"/>
</dbReference>
<dbReference type="RefSeq" id="WP_158319495.1">
    <property type="nucleotide sequence ID" value="NZ_BONA01000077.1"/>
</dbReference>
<comment type="catalytic activity">
    <reaction evidence="1">
        <text>ATP + protein L-histidine = ADP + protein N-phospho-L-histidine.</text>
        <dbReference type="EC" id="2.7.13.3"/>
    </reaction>
</comment>
<sequence length="414" mass="44050">MPNWTGERRPFLLRRARWGASLSTTLSLLLTPLYFLPLILMITGVAGIAIFLAGIPLIPLATFTARGVIHVERQVVKLAGAAIPTPGSSPGWRGLIDGRAWRTLGHSTALAFWSLGAGSLVATLLLLSFLLVNLPWIATMIPIDYANIGGFPISYGASAFGVPIGLLLATGTLHLAGWAVRAEAAAGRWFQGEGNTLRLRRRIATLESSRTAMIDAAAQERARIERNLHDGAQQRLLAVALAVSRARRIGDSDKEKVRRLLDTAQTEARAAVQELRDIARGAHPPVLTDRGLVAAVAATAGRHPCPVELDIDLDERPSQRIEALGYYVISEALTNAAKHAGAAPVTIRLARTTDATGDRLQVHVIDEGTGGAEITPGGGLAGLTDRVRAVDGIFCLESPLGGPTEVKAIIPWHA</sequence>
<keyword evidence="13" id="KW-1185">Reference proteome</keyword>
<gene>
    <name evidence="12" type="ORF">BC793_124123</name>
</gene>
<dbReference type="Gene3D" id="3.30.565.10">
    <property type="entry name" value="Histidine kinase-like ATPase, C-terminal domain"/>
    <property type="match status" value="1"/>
</dbReference>
<dbReference type="GO" id="GO:0016020">
    <property type="term" value="C:membrane"/>
    <property type="evidence" value="ECO:0007669"/>
    <property type="project" value="InterPro"/>
</dbReference>
<evidence type="ECO:0000256" key="3">
    <source>
        <dbReference type="ARBA" id="ARBA00022553"/>
    </source>
</evidence>